<dbReference type="OrthoDB" id="9804442at2"/>
<accession>A0A8D3WC24</accession>
<sequence>MTDDGTNAPDDGLPPWLTGLVRRTEGEIPPELARYAGPAPAGARGSAVLVLFGTGARGPDLLFLRRSGSLRNYPDQVCFPGGSSAPADADHIRTALRETWEETGLDPSEVRIAGTVFPLHLGHSGFSVVPVLGWWGSGSEIAGDGEEIVSVHRVPLTELSDPAARLLVRLPDGHLSPAFLVRNVFVWGLTAALTAWLLRLGGWERPWDTDRIEDLPDVRRRYGGGPPP</sequence>
<keyword evidence="4 8" id="KW-0378">Hydrolase</keyword>
<dbReference type="AlphaFoldDB" id="A0A8D3WC24"/>
<dbReference type="PROSITE" id="PS51462">
    <property type="entry name" value="NUDIX"/>
    <property type="match status" value="1"/>
</dbReference>
<keyword evidence="5" id="KW-0460">Magnesium</keyword>
<dbReference type="GO" id="GO:0010945">
    <property type="term" value="F:coenzyme A diphosphatase activity"/>
    <property type="evidence" value="ECO:0007669"/>
    <property type="project" value="InterPro"/>
</dbReference>
<gene>
    <name evidence="8" type="ordered locus">Sfla_0150</name>
</gene>
<dbReference type="InterPro" id="IPR045121">
    <property type="entry name" value="CoAse"/>
</dbReference>
<protein>
    <submittedName>
        <fullName evidence="8">NUDIX hydrolase</fullName>
    </submittedName>
</protein>
<evidence type="ECO:0000256" key="3">
    <source>
        <dbReference type="ARBA" id="ARBA00022723"/>
    </source>
</evidence>
<comment type="cofactor">
    <cofactor evidence="1">
        <name>Mn(2+)</name>
        <dbReference type="ChEBI" id="CHEBI:29035"/>
    </cofactor>
</comment>
<evidence type="ECO:0000313" key="8">
    <source>
        <dbReference type="EMBL" id="ADW01618.1"/>
    </source>
</evidence>
<dbReference type="SUPFAM" id="SSF55811">
    <property type="entry name" value="Nudix"/>
    <property type="match status" value="1"/>
</dbReference>
<dbReference type="Gene3D" id="3.90.79.10">
    <property type="entry name" value="Nucleoside Triphosphate Pyrophosphohydrolase"/>
    <property type="match status" value="1"/>
</dbReference>
<feature type="domain" description="Nudix hydrolase" evidence="7">
    <location>
        <begin position="43"/>
        <end position="181"/>
    </location>
</feature>
<keyword evidence="6" id="KW-0464">Manganese</keyword>
<dbReference type="PANTHER" id="PTHR12992:SF11">
    <property type="entry name" value="MITOCHONDRIAL COENZYME A DIPHOSPHATASE NUDT8"/>
    <property type="match status" value="1"/>
</dbReference>
<proteinExistence type="predicted"/>
<reference evidence="8 9" key="1">
    <citation type="submission" date="2011-01" db="EMBL/GenBank/DDBJ databases">
        <title>Complete sequence of chromosome of Streptomyces flavogriseus ATCC 33331.</title>
        <authorList>
            <consortium name="US DOE Joint Genome Institute"/>
            <person name="Lucas S."/>
            <person name="Copeland A."/>
            <person name="Lapidus A."/>
            <person name="Cheng J.-F."/>
            <person name="Goodwin L."/>
            <person name="Pitluck S."/>
            <person name="Davenport K."/>
            <person name="Detter J.C."/>
            <person name="Han C."/>
            <person name="Tapia R."/>
            <person name="Land M."/>
            <person name="Hauser L."/>
            <person name="Kyrpides N."/>
            <person name="Ivanova N."/>
            <person name="Ovchinnikova G."/>
            <person name="Pagani I."/>
            <person name="Brumm P."/>
            <person name="Mead D."/>
            <person name="Woyke T."/>
        </authorList>
    </citation>
    <scope>NUCLEOTIDE SEQUENCE [LARGE SCALE GENOMIC DNA]</scope>
    <source>
        <strain evidence="9">ATCC 33331 / IAF-45CD</strain>
    </source>
</reference>
<evidence type="ECO:0000256" key="2">
    <source>
        <dbReference type="ARBA" id="ARBA00001946"/>
    </source>
</evidence>
<name>A0A8D3WC24_STRFA</name>
<evidence type="ECO:0000256" key="4">
    <source>
        <dbReference type="ARBA" id="ARBA00022801"/>
    </source>
</evidence>
<dbReference type="InterPro" id="IPR015797">
    <property type="entry name" value="NUDIX_hydrolase-like_dom_sf"/>
</dbReference>
<evidence type="ECO:0000259" key="7">
    <source>
        <dbReference type="PROSITE" id="PS51462"/>
    </source>
</evidence>
<dbReference type="PANTHER" id="PTHR12992">
    <property type="entry name" value="NUDIX HYDROLASE"/>
    <property type="match status" value="1"/>
</dbReference>
<keyword evidence="3" id="KW-0479">Metal-binding</keyword>
<dbReference type="Pfam" id="PF00293">
    <property type="entry name" value="NUDIX"/>
    <property type="match status" value="1"/>
</dbReference>
<dbReference type="EMBL" id="CP002475">
    <property type="protein sequence ID" value="ADW01618.1"/>
    <property type="molecule type" value="Genomic_DNA"/>
</dbReference>
<evidence type="ECO:0000256" key="1">
    <source>
        <dbReference type="ARBA" id="ARBA00001936"/>
    </source>
</evidence>
<evidence type="ECO:0000313" key="9">
    <source>
        <dbReference type="Proteomes" id="UP000002066"/>
    </source>
</evidence>
<dbReference type="Proteomes" id="UP000002066">
    <property type="component" value="Chromosome"/>
</dbReference>
<organism evidence="8 9">
    <name type="scientific">Streptomyces pratensis (strain ATCC 33331 / IAF-45CD)</name>
    <dbReference type="NCBI Taxonomy" id="591167"/>
    <lineage>
        <taxon>Bacteria</taxon>
        <taxon>Bacillati</taxon>
        <taxon>Actinomycetota</taxon>
        <taxon>Actinomycetes</taxon>
        <taxon>Kitasatosporales</taxon>
        <taxon>Streptomycetaceae</taxon>
        <taxon>Streptomyces</taxon>
    </lineage>
</organism>
<evidence type="ECO:0000256" key="6">
    <source>
        <dbReference type="ARBA" id="ARBA00023211"/>
    </source>
</evidence>
<comment type="cofactor">
    <cofactor evidence="2">
        <name>Mg(2+)</name>
        <dbReference type="ChEBI" id="CHEBI:18420"/>
    </cofactor>
</comment>
<dbReference type="InterPro" id="IPR000086">
    <property type="entry name" value="NUDIX_hydrolase_dom"/>
</dbReference>
<dbReference type="KEGG" id="sfa:Sfla_0150"/>
<dbReference type="CDD" id="cd03426">
    <property type="entry name" value="NUDIX_CoAse_Nudt7"/>
    <property type="match status" value="1"/>
</dbReference>
<evidence type="ECO:0000256" key="5">
    <source>
        <dbReference type="ARBA" id="ARBA00022842"/>
    </source>
</evidence>
<dbReference type="GO" id="GO:0046872">
    <property type="term" value="F:metal ion binding"/>
    <property type="evidence" value="ECO:0007669"/>
    <property type="project" value="UniProtKB-KW"/>
</dbReference>